<comment type="similarity">
    <text evidence="1 18 20">Belongs to the ApbE family.</text>
</comment>
<dbReference type="Gene3D" id="3.10.520.10">
    <property type="entry name" value="ApbE-like domains"/>
    <property type="match status" value="1"/>
</dbReference>
<evidence type="ECO:0000256" key="7">
    <source>
        <dbReference type="ARBA" id="ARBA00022679"/>
    </source>
</evidence>
<sequence>MKQKLKLFFAAIASTVLIACQPQPQAEMTTLNGKTMGTTYTVKYIAQPHQKLPESHTVQQQIDDLLKEVNRQMSTYDKNSEISQFNQMPASANAMPISADFATVLAEAIRLNGVTEGALDVTVGALVNLWGFGADKSVNKSPTPAELAKANQMVGLDKLLFRQPENAKATLGKTVDGVYVDLSAIAKGFGVDKVAQHLDSLGVADYLVEIGGELRGKGKNIQGKTWAVGIEQPSLAQQQNSQVVVALDNRALATSGDYRNFHTDESGKRLSHIINPKTQQPISHNLASISVVADNTMTADGLATGLYVLGETEALRVAEREKLAIFLIVKTPNGFETKQSSEFDKFLIKK</sequence>
<evidence type="ECO:0000256" key="6">
    <source>
        <dbReference type="ARBA" id="ARBA00022630"/>
    </source>
</evidence>
<evidence type="ECO:0000256" key="19">
    <source>
        <dbReference type="PIRSR" id="PIRSR006268-2"/>
    </source>
</evidence>
<feature type="binding site" evidence="19">
    <location>
        <position position="304"/>
    </location>
    <ligand>
        <name>Mg(2+)</name>
        <dbReference type="ChEBI" id="CHEBI:18420"/>
    </ligand>
</feature>
<keyword evidence="12" id="KW-0472">Membrane</keyword>
<name>A0A286E9J7_9NEIS</name>
<dbReference type="InterPro" id="IPR003374">
    <property type="entry name" value="ApbE-like_sf"/>
</dbReference>
<evidence type="ECO:0000256" key="11">
    <source>
        <dbReference type="ARBA" id="ARBA00022842"/>
    </source>
</evidence>
<evidence type="ECO:0000256" key="3">
    <source>
        <dbReference type="ARBA" id="ARBA00016337"/>
    </source>
</evidence>
<evidence type="ECO:0000256" key="18">
    <source>
        <dbReference type="PIRNR" id="PIRNR006268"/>
    </source>
</evidence>
<feature type="signal peptide" evidence="20">
    <location>
        <begin position="1"/>
        <end position="19"/>
    </location>
</feature>
<feature type="binding site" evidence="19">
    <location>
        <position position="300"/>
    </location>
    <ligand>
        <name>Mg(2+)</name>
        <dbReference type="ChEBI" id="CHEBI:18420"/>
    </ligand>
</feature>
<evidence type="ECO:0000256" key="17">
    <source>
        <dbReference type="ARBA" id="ARBA00060485"/>
    </source>
</evidence>
<evidence type="ECO:0000256" key="12">
    <source>
        <dbReference type="ARBA" id="ARBA00023136"/>
    </source>
</evidence>
<dbReference type="EMBL" id="OCNF01000006">
    <property type="protein sequence ID" value="SOD67571.1"/>
    <property type="molecule type" value="Genomic_DNA"/>
</dbReference>
<evidence type="ECO:0000256" key="9">
    <source>
        <dbReference type="ARBA" id="ARBA00022729"/>
    </source>
</evidence>
<comment type="subcellular location">
    <subcellularLocation>
        <location evidence="17 20">Cell inner membrane</location>
        <topology evidence="17 20">Lipid-anchor</topology>
        <orientation evidence="17 20">Periplasmic side</orientation>
    </subcellularLocation>
</comment>
<evidence type="ECO:0000256" key="20">
    <source>
        <dbReference type="RuleBase" id="RU363002"/>
    </source>
</evidence>
<evidence type="ECO:0000256" key="14">
    <source>
        <dbReference type="ARBA" id="ARBA00023288"/>
    </source>
</evidence>
<dbReference type="EC" id="2.7.1.180" evidence="2 18"/>
<keyword evidence="22" id="KW-1185">Reference proteome</keyword>
<reference evidence="21 22" key="1">
    <citation type="submission" date="2017-09" db="EMBL/GenBank/DDBJ databases">
        <authorList>
            <person name="Ehlers B."/>
            <person name="Leendertz F.H."/>
        </authorList>
    </citation>
    <scope>NUCLEOTIDE SEQUENCE [LARGE SCALE GENOMIC DNA]</scope>
    <source>
        <strain evidence="21 22">DSM 16848</strain>
    </source>
</reference>
<feature type="binding site" evidence="19">
    <location>
        <position position="184"/>
    </location>
    <ligand>
        <name>Mg(2+)</name>
        <dbReference type="ChEBI" id="CHEBI:18420"/>
    </ligand>
</feature>
<dbReference type="PROSITE" id="PS51257">
    <property type="entry name" value="PROKAR_LIPOPROTEIN"/>
    <property type="match status" value="1"/>
</dbReference>
<evidence type="ECO:0000256" key="5">
    <source>
        <dbReference type="ARBA" id="ARBA00022519"/>
    </source>
</evidence>
<dbReference type="Proteomes" id="UP000219669">
    <property type="component" value="Unassembled WGS sequence"/>
</dbReference>
<keyword evidence="6 18" id="KW-0285">Flavoprotein</keyword>
<evidence type="ECO:0000256" key="2">
    <source>
        <dbReference type="ARBA" id="ARBA00011955"/>
    </source>
</evidence>
<dbReference type="GO" id="GO:0005886">
    <property type="term" value="C:plasma membrane"/>
    <property type="evidence" value="ECO:0007669"/>
    <property type="project" value="UniProtKB-SubCell"/>
</dbReference>
<dbReference type="FunFam" id="3.10.520.10:FF:000001">
    <property type="entry name" value="FAD:protein FMN transferase"/>
    <property type="match status" value="1"/>
</dbReference>
<keyword evidence="9 20" id="KW-0732">Signal</keyword>
<accession>A0A286E9J7</accession>
<keyword evidence="7 18" id="KW-0808">Transferase</keyword>
<dbReference type="AlphaFoldDB" id="A0A286E9J7"/>
<evidence type="ECO:0000256" key="13">
    <source>
        <dbReference type="ARBA" id="ARBA00023139"/>
    </source>
</evidence>
<evidence type="ECO:0000313" key="22">
    <source>
        <dbReference type="Proteomes" id="UP000219669"/>
    </source>
</evidence>
<dbReference type="PANTHER" id="PTHR30040">
    <property type="entry name" value="THIAMINE BIOSYNTHESIS LIPOPROTEIN APBE"/>
    <property type="match status" value="1"/>
</dbReference>
<dbReference type="PIRSF" id="PIRSF006268">
    <property type="entry name" value="ApbE"/>
    <property type="match status" value="1"/>
</dbReference>
<dbReference type="GO" id="GO:0016740">
    <property type="term" value="F:transferase activity"/>
    <property type="evidence" value="ECO:0007669"/>
    <property type="project" value="UniProtKB-UniRule"/>
</dbReference>
<comment type="cofactor">
    <cofactor evidence="19">
        <name>Mg(2+)</name>
        <dbReference type="ChEBI" id="CHEBI:18420"/>
    </cofactor>
    <cofactor evidence="19">
        <name>Mn(2+)</name>
        <dbReference type="ChEBI" id="CHEBI:29035"/>
    </cofactor>
    <text evidence="19">Magnesium. Can also use manganese.</text>
</comment>
<evidence type="ECO:0000256" key="16">
    <source>
        <dbReference type="ARBA" id="ARBA00048540"/>
    </source>
</evidence>
<comment type="catalytic activity">
    <reaction evidence="16 18 20">
        <text>L-threonyl-[protein] + FAD = FMN-L-threonyl-[protein] + AMP + H(+)</text>
        <dbReference type="Rhea" id="RHEA:36847"/>
        <dbReference type="Rhea" id="RHEA-COMP:11060"/>
        <dbReference type="Rhea" id="RHEA-COMP:11061"/>
        <dbReference type="ChEBI" id="CHEBI:15378"/>
        <dbReference type="ChEBI" id="CHEBI:30013"/>
        <dbReference type="ChEBI" id="CHEBI:57692"/>
        <dbReference type="ChEBI" id="CHEBI:74257"/>
        <dbReference type="ChEBI" id="CHEBI:456215"/>
        <dbReference type="EC" id="2.7.1.180"/>
    </reaction>
</comment>
<dbReference type="SUPFAM" id="SSF143631">
    <property type="entry name" value="ApbE-like"/>
    <property type="match status" value="1"/>
</dbReference>
<evidence type="ECO:0000256" key="1">
    <source>
        <dbReference type="ARBA" id="ARBA00008282"/>
    </source>
</evidence>
<dbReference type="PANTHER" id="PTHR30040:SF2">
    <property type="entry name" value="FAD:PROTEIN FMN TRANSFERASE"/>
    <property type="match status" value="1"/>
</dbReference>
<evidence type="ECO:0000256" key="15">
    <source>
        <dbReference type="ARBA" id="ARBA00031306"/>
    </source>
</evidence>
<comment type="function">
    <text evidence="20">Flavin transferase that catalyzes the transfer of the FMN moiety of FAD and its covalent binding to the hydroxyl group of a threonine residue in a target flavoprotein.</text>
</comment>
<keyword evidence="14 20" id="KW-0449">Lipoprotein</keyword>
<evidence type="ECO:0000256" key="10">
    <source>
        <dbReference type="ARBA" id="ARBA00022827"/>
    </source>
</evidence>
<evidence type="ECO:0000256" key="8">
    <source>
        <dbReference type="ARBA" id="ARBA00022723"/>
    </source>
</evidence>
<keyword evidence="10 18" id="KW-0274">FAD</keyword>
<dbReference type="RefSeq" id="WP_097114022.1">
    <property type="nucleotide sequence ID" value="NZ_CP083931.1"/>
</dbReference>
<keyword evidence="5 20" id="KW-0997">Cell inner membrane</keyword>
<evidence type="ECO:0000256" key="4">
    <source>
        <dbReference type="ARBA" id="ARBA00022475"/>
    </source>
</evidence>
<feature type="chain" id="PRO_5011819692" description="FAD:protein FMN transferase" evidence="20">
    <location>
        <begin position="20"/>
        <end position="350"/>
    </location>
</feature>
<protein>
    <recommendedName>
        <fullName evidence="3 18">FAD:protein FMN transferase</fullName>
        <ecNumber evidence="2 18">2.7.1.180</ecNumber>
    </recommendedName>
    <alternativeName>
        <fullName evidence="15 18">Flavin transferase</fullName>
    </alternativeName>
</protein>
<evidence type="ECO:0000313" key="21">
    <source>
        <dbReference type="EMBL" id="SOD67571.1"/>
    </source>
</evidence>
<proteinExistence type="inferred from homology"/>
<keyword evidence="4" id="KW-1003">Cell membrane</keyword>
<keyword evidence="8 18" id="KW-0479">Metal-binding</keyword>
<keyword evidence="11 18" id="KW-0460">Magnesium</keyword>
<dbReference type="GO" id="GO:0046872">
    <property type="term" value="F:metal ion binding"/>
    <property type="evidence" value="ECO:0007669"/>
    <property type="project" value="UniProtKB-UniRule"/>
</dbReference>
<organism evidence="21 22">
    <name type="scientific">Alysiella filiformis DSM 16848</name>
    <dbReference type="NCBI Taxonomy" id="1120981"/>
    <lineage>
        <taxon>Bacteria</taxon>
        <taxon>Pseudomonadati</taxon>
        <taxon>Pseudomonadota</taxon>
        <taxon>Betaproteobacteria</taxon>
        <taxon>Neisseriales</taxon>
        <taxon>Neisseriaceae</taxon>
        <taxon>Alysiella</taxon>
    </lineage>
</organism>
<dbReference type="Pfam" id="PF02424">
    <property type="entry name" value="ApbE"/>
    <property type="match status" value="1"/>
</dbReference>
<keyword evidence="13" id="KW-0564">Palmitate</keyword>
<dbReference type="InterPro" id="IPR024932">
    <property type="entry name" value="ApbE"/>
</dbReference>
<gene>
    <name evidence="21" type="ORF">SAMN02746062_00955</name>
</gene>
<dbReference type="OrthoDB" id="9778595at2"/>